<accession>A0AAE3GWW4</accession>
<dbReference type="EMBL" id="JAMZMM010000320">
    <property type="protein sequence ID" value="MCP2731376.1"/>
    <property type="molecule type" value="Genomic_DNA"/>
</dbReference>
<comment type="caution">
    <text evidence="1">The sequence shown here is derived from an EMBL/GenBank/DDBJ whole genome shotgun (WGS) entry which is preliminary data.</text>
</comment>
<proteinExistence type="predicted"/>
<reference evidence="1" key="1">
    <citation type="submission" date="2022-06" db="EMBL/GenBank/DDBJ databases">
        <title>New cyanobacteria of genus Symplocastrum in benthos of Lake Baikal.</title>
        <authorList>
            <person name="Sorokovikova E."/>
            <person name="Tikhonova I."/>
            <person name="Krasnopeev A."/>
            <person name="Evseev P."/>
            <person name="Gladkikh A."/>
            <person name="Belykh O."/>
        </authorList>
    </citation>
    <scope>NUCLEOTIDE SEQUENCE</scope>
    <source>
        <strain evidence="1">BBK-W-15</strain>
    </source>
</reference>
<evidence type="ECO:0000313" key="1">
    <source>
        <dbReference type="EMBL" id="MCP2731376.1"/>
    </source>
</evidence>
<organism evidence="1 2">
    <name type="scientific">Limnofasciculus baicalensis BBK-W-15</name>
    <dbReference type="NCBI Taxonomy" id="2699891"/>
    <lineage>
        <taxon>Bacteria</taxon>
        <taxon>Bacillati</taxon>
        <taxon>Cyanobacteriota</taxon>
        <taxon>Cyanophyceae</taxon>
        <taxon>Coleofasciculales</taxon>
        <taxon>Coleofasciculaceae</taxon>
        <taxon>Limnofasciculus</taxon>
        <taxon>Limnofasciculus baicalensis</taxon>
    </lineage>
</organism>
<gene>
    <name evidence="1" type="ORF">NJ959_23400</name>
</gene>
<dbReference type="Proteomes" id="UP001204953">
    <property type="component" value="Unassembled WGS sequence"/>
</dbReference>
<dbReference type="AlphaFoldDB" id="A0AAE3GWW4"/>
<evidence type="ECO:0000313" key="2">
    <source>
        <dbReference type="Proteomes" id="UP001204953"/>
    </source>
</evidence>
<keyword evidence="2" id="KW-1185">Reference proteome</keyword>
<protein>
    <submittedName>
        <fullName evidence="1">Uncharacterized protein</fullName>
    </submittedName>
</protein>
<name>A0AAE3GWW4_9CYAN</name>
<sequence length="46" mass="5342">MIAETTQSRQVLRINLNKFNEVKALSAFDDLLRYVNYFSFEERGGG</sequence>